<feature type="domain" description="HTH myb-type" evidence="9">
    <location>
        <begin position="62"/>
        <end position="116"/>
    </location>
</feature>
<dbReference type="PROSITE" id="PS51294">
    <property type="entry name" value="HTH_MYB"/>
    <property type="match status" value="2"/>
</dbReference>
<gene>
    <name evidence="10" type="ORF">D0Y65_004960</name>
</gene>
<dbReference type="InterPro" id="IPR015495">
    <property type="entry name" value="Myb_TF_plants"/>
</dbReference>
<dbReference type="InterPro" id="IPR001005">
    <property type="entry name" value="SANT/Myb"/>
</dbReference>
<keyword evidence="5" id="KW-0804">Transcription</keyword>
<keyword evidence="11" id="KW-1185">Reference proteome</keyword>
<feature type="domain" description="Myb-like" evidence="8">
    <location>
        <begin position="62"/>
        <end position="112"/>
    </location>
</feature>
<protein>
    <submittedName>
        <fullName evidence="10">Transcription factor MYB20</fullName>
    </submittedName>
</protein>
<dbReference type="Proteomes" id="UP000289340">
    <property type="component" value="Chromosome 2"/>
</dbReference>
<comment type="caution">
    <text evidence="10">The sequence shown here is derived from an EMBL/GenBank/DDBJ whole genome shotgun (WGS) entry which is preliminary data.</text>
</comment>
<evidence type="ECO:0000259" key="9">
    <source>
        <dbReference type="PROSITE" id="PS51294"/>
    </source>
</evidence>
<dbReference type="PROSITE" id="PS50090">
    <property type="entry name" value="MYB_LIKE"/>
    <property type="match status" value="2"/>
</dbReference>
<dbReference type="SMART" id="SM00717">
    <property type="entry name" value="SANT"/>
    <property type="match status" value="2"/>
</dbReference>
<evidence type="ECO:0000256" key="7">
    <source>
        <dbReference type="SAM" id="MobiDB-lite"/>
    </source>
</evidence>
<feature type="domain" description="HTH myb-type" evidence="9">
    <location>
        <begin position="9"/>
        <end position="61"/>
    </location>
</feature>
<dbReference type="InterPro" id="IPR009057">
    <property type="entry name" value="Homeodomain-like_sf"/>
</dbReference>
<dbReference type="GO" id="GO:0006355">
    <property type="term" value="P:regulation of DNA-templated transcription"/>
    <property type="evidence" value="ECO:0007669"/>
    <property type="project" value="UniProtKB-ARBA"/>
</dbReference>
<feature type="region of interest" description="Disordered" evidence="7">
    <location>
        <begin position="121"/>
        <end position="195"/>
    </location>
</feature>
<dbReference type="GO" id="GO:0000976">
    <property type="term" value="F:transcription cis-regulatory region binding"/>
    <property type="evidence" value="ECO:0007669"/>
    <property type="project" value="UniProtKB-ARBA"/>
</dbReference>
<evidence type="ECO:0000256" key="2">
    <source>
        <dbReference type="ARBA" id="ARBA00022737"/>
    </source>
</evidence>
<feature type="domain" description="Myb-like" evidence="8">
    <location>
        <begin position="9"/>
        <end position="61"/>
    </location>
</feature>
<evidence type="ECO:0000256" key="1">
    <source>
        <dbReference type="ARBA" id="ARBA00004123"/>
    </source>
</evidence>
<evidence type="ECO:0000256" key="3">
    <source>
        <dbReference type="ARBA" id="ARBA00023015"/>
    </source>
</evidence>
<dbReference type="GO" id="GO:0046394">
    <property type="term" value="P:carboxylic acid biosynthetic process"/>
    <property type="evidence" value="ECO:0007669"/>
    <property type="project" value="UniProtKB-ARBA"/>
</dbReference>
<feature type="compositionally biased region" description="Basic and acidic residues" evidence="7">
    <location>
        <begin position="165"/>
        <end position="180"/>
    </location>
</feature>
<dbReference type="AlphaFoldDB" id="A0A445LTL8"/>
<keyword evidence="4" id="KW-0238">DNA-binding</keyword>
<evidence type="ECO:0000313" key="10">
    <source>
        <dbReference type="EMBL" id="RZC26557.1"/>
    </source>
</evidence>
<dbReference type="Gramene" id="XM_028360265.1">
    <property type="protein sequence ID" value="XP_028216066.1"/>
    <property type="gene ID" value="LOC114398113"/>
</dbReference>
<dbReference type="FunFam" id="1.10.10.60:FF:000300">
    <property type="entry name" value="Myb transcription factor"/>
    <property type="match status" value="1"/>
</dbReference>
<keyword evidence="3" id="KW-0805">Transcription regulation</keyword>
<dbReference type="PANTHER" id="PTHR47994">
    <property type="entry name" value="F14D16.11-RELATED"/>
    <property type="match status" value="1"/>
</dbReference>
<dbReference type="GO" id="GO:0005634">
    <property type="term" value="C:nucleus"/>
    <property type="evidence" value="ECO:0007669"/>
    <property type="project" value="UniProtKB-SubCell"/>
</dbReference>
<dbReference type="Pfam" id="PF00249">
    <property type="entry name" value="Myb_DNA-binding"/>
    <property type="match status" value="2"/>
</dbReference>
<evidence type="ECO:0000259" key="8">
    <source>
        <dbReference type="PROSITE" id="PS50090"/>
    </source>
</evidence>
<dbReference type="InterPro" id="IPR017930">
    <property type="entry name" value="Myb_dom"/>
</dbReference>
<sequence>MGRQPCCDKVGLKKGPWTAEEDKKLISFILTNGQCCWRAVPKLAGLLRCGKSCRLRWTNYLRPDLKRGLLSEYEEKMVIDLHAQLGNRWSKIASHLPGRTDNEIKNHWNTHIKKKLKKMGIDPATHKPLPNANEQNQNQTRQDQQLHHQPVELEEPNQQPLQVDFDPKVDPNKEPEKPETSLESSTITEEAKEEDQIITPLFDTMELMNGFCTDEVPIIEPHEILMPCAPSSSSTTSSSSSSNSTNFLEDLQLPDFEWSCNYNDNNTITNNNNNEDKDDDNNNNSSMALWDDDIIGNRYWLINEDDDSDENQVFDASLTQFSKMFMESESWGYGLF</sequence>
<name>A0A445LTL8_GLYSO</name>
<keyword evidence="6" id="KW-0539">Nucleus</keyword>
<keyword evidence="2" id="KW-0677">Repeat</keyword>
<organism evidence="10 11">
    <name type="scientific">Glycine soja</name>
    <name type="common">Wild soybean</name>
    <dbReference type="NCBI Taxonomy" id="3848"/>
    <lineage>
        <taxon>Eukaryota</taxon>
        <taxon>Viridiplantae</taxon>
        <taxon>Streptophyta</taxon>
        <taxon>Embryophyta</taxon>
        <taxon>Tracheophyta</taxon>
        <taxon>Spermatophyta</taxon>
        <taxon>Magnoliopsida</taxon>
        <taxon>eudicotyledons</taxon>
        <taxon>Gunneridae</taxon>
        <taxon>Pentapetalae</taxon>
        <taxon>rosids</taxon>
        <taxon>fabids</taxon>
        <taxon>Fabales</taxon>
        <taxon>Fabaceae</taxon>
        <taxon>Papilionoideae</taxon>
        <taxon>50 kb inversion clade</taxon>
        <taxon>NPAAA clade</taxon>
        <taxon>indigoferoid/millettioid clade</taxon>
        <taxon>Phaseoleae</taxon>
        <taxon>Glycine</taxon>
        <taxon>Glycine subgen. Soja</taxon>
    </lineage>
</organism>
<dbReference type="Gene3D" id="1.10.10.60">
    <property type="entry name" value="Homeodomain-like"/>
    <property type="match status" value="2"/>
</dbReference>
<dbReference type="EMBL" id="QZWG01000002">
    <property type="protein sequence ID" value="RZC26557.1"/>
    <property type="molecule type" value="Genomic_DNA"/>
</dbReference>
<reference evidence="10 11" key="1">
    <citation type="submission" date="2018-09" db="EMBL/GenBank/DDBJ databases">
        <title>A high-quality reference genome of wild soybean provides a powerful tool to mine soybean genomes.</title>
        <authorList>
            <person name="Xie M."/>
            <person name="Chung C.Y.L."/>
            <person name="Li M.-W."/>
            <person name="Wong F.-L."/>
            <person name="Chan T.-F."/>
            <person name="Lam H.-M."/>
        </authorList>
    </citation>
    <scope>NUCLEOTIDE SEQUENCE [LARGE SCALE GENOMIC DNA]</scope>
    <source>
        <strain evidence="11">cv. W05</strain>
        <tissue evidence="10">Hypocotyl of etiolated seedlings</tissue>
    </source>
</reference>
<dbReference type="FunFam" id="1.10.10.60:FF:000069">
    <property type="entry name" value="MYB transcription factor"/>
    <property type="match status" value="1"/>
</dbReference>
<evidence type="ECO:0000256" key="6">
    <source>
        <dbReference type="ARBA" id="ARBA00023242"/>
    </source>
</evidence>
<accession>A0A445LTL8</accession>
<evidence type="ECO:0000256" key="4">
    <source>
        <dbReference type="ARBA" id="ARBA00023125"/>
    </source>
</evidence>
<proteinExistence type="predicted"/>
<dbReference type="SMR" id="A0A445LTL8"/>
<dbReference type="CDD" id="cd00167">
    <property type="entry name" value="SANT"/>
    <property type="match status" value="2"/>
</dbReference>
<comment type="subcellular location">
    <subcellularLocation>
        <location evidence="1">Nucleus</location>
    </subcellularLocation>
</comment>
<dbReference type="PANTHER" id="PTHR47994:SF5">
    <property type="entry name" value="F14D16.11-RELATED"/>
    <property type="match status" value="1"/>
</dbReference>
<evidence type="ECO:0000256" key="5">
    <source>
        <dbReference type="ARBA" id="ARBA00023163"/>
    </source>
</evidence>
<dbReference type="SUPFAM" id="SSF46689">
    <property type="entry name" value="Homeodomain-like"/>
    <property type="match status" value="1"/>
</dbReference>
<evidence type="ECO:0000313" key="11">
    <source>
        <dbReference type="Proteomes" id="UP000289340"/>
    </source>
</evidence>